<organism evidence="6 7">
    <name type="scientific">Effrenium voratum</name>
    <dbReference type="NCBI Taxonomy" id="2562239"/>
    <lineage>
        <taxon>Eukaryota</taxon>
        <taxon>Sar</taxon>
        <taxon>Alveolata</taxon>
        <taxon>Dinophyceae</taxon>
        <taxon>Suessiales</taxon>
        <taxon>Symbiodiniaceae</taxon>
        <taxon>Effrenium</taxon>
    </lineage>
</organism>
<dbReference type="GO" id="GO:0016846">
    <property type="term" value="F:carbon-sulfur lyase activity"/>
    <property type="evidence" value="ECO:0007669"/>
    <property type="project" value="InterPro"/>
</dbReference>
<dbReference type="Pfam" id="PF04828">
    <property type="entry name" value="GFA"/>
    <property type="match status" value="1"/>
</dbReference>
<dbReference type="GO" id="GO:0046872">
    <property type="term" value="F:metal ion binding"/>
    <property type="evidence" value="ECO:0007669"/>
    <property type="project" value="UniProtKB-KW"/>
</dbReference>
<reference evidence="6" key="1">
    <citation type="submission" date="2023-08" db="EMBL/GenBank/DDBJ databases">
        <authorList>
            <person name="Chen Y."/>
            <person name="Shah S."/>
            <person name="Dougan E. K."/>
            <person name="Thang M."/>
            <person name="Chan C."/>
        </authorList>
    </citation>
    <scope>NUCLEOTIDE SEQUENCE</scope>
</reference>
<dbReference type="InterPro" id="IPR011057">
    <property type="entry name" value="Mss4-like_sf"/>
</dbReference>
<evidence type="ECO:0000259" key="5">
    <source>
        <dbReference type="PROSITE" id="PS51891"/>
    </source>
</evidence>
<feature type="domain" description="CENP-V/GFA" evidence="5">
    <location>
        <begin position="3"/>
        <end position="117"/>
    </location>
</feature>
<name>A0AA36IR09_9DINO</name>
<dbReference type="PANTHER" id="PTHR33337">
    <property type="entry name" value="GFA DOMAIN-CONTAINING PROTEIN"/>
    <property type="match status" value="1"/>
</dbReference>
<accession>A0AA36IR09</accession>
<keyword evidence="7" id="KW-1185">Reference proteome</keyword>
<comment type="similarity">
    <text evidence="1">Belongs to the Gfa family.</text>
</comment>
<dbReference type="Gene3D" id="3.90.1590.10">
    <property type="entry name" value="glutathione-dependent formaldehyde- activating enzyme (gfa)"/>
    <property type="match status" value="1"/>
</dbReference>
<keyword evidence="3" id="KW-0862">Zinc</keyword>
<sequence>MMKTGGCHCGSVRYTVTGPLRDVIYCHCTQCRKQTGHFVAATRVADDALEINGAGDLTWYAASPGAKRGFCRHCGSLLFWKRDGSGMTSIMAGSMDLPTGLTASHHIFAADKGDYYELADGLPVFEGRD</sequence>
<dbReference type="EMBL" id="CAUJNA010002223">
    <property type="protein sequence ID" value="CAJ1391108.1"/>
    <property type="molecule type" value="Genomic_DNA"/>
</dbReference>
<evidence type="ECO:0000256" key="2">
    <source>
        <dbReference type="ARBA" id="ARBA00022723"/>
    </source>
</evidence>
<evidence type="ECO:0000313" key="6">
    <source>
        <dbReference type="EMBL" id="CAJ1391108.1"/>
    </source>
</evidence>
<dbReference type="AlphaFoldDB" id="A0AA36IR09"/>
<proteinExistence type="inferred from homology"/>
<dbReference type="SUPFAM" id="SSF51316">
    <property type="entry name" value="Mss4-like"/>
    <property type="match status" value="1"/>
</dbReference>
<evidence type="ECO:0000256" key="1">
    <source>
        <dbReference type="ARBA" id="ARBA00005495"/>
    </source>
</evidence>
<evidence type="ECO:0000256" key="3">
    <source>
        <dbReference type="ARBA" id="ARBA00022833"/>
    </source>
</evidence>
<keyword evidence="4" id="KW-0456">Lyase</keyword>
<evidence type="ECO:0000256" key="4">
    <source>
        <dbReference type="ARBA" id="ARBA00023239"/>
    </source>
</evidence>
<keyword evidence="2" id="KW-0479">Metal-binding</keyword>
<dbReference type="PROSITE" id="PS51891">
    <property type="entry name" value="CENP_V_GFA"/>
    <property type="match status" value="1"/>
</dbReference>
<protein>
    <recommendedName>
        <fullName evidence="5">CENP-V/GFA domain-containing protein</fullName>
    </recommendedName>
</protein>
<gene>
    <name evidence="6" type="ORF">EVOR1521_LOCUS16372</name>
</gene>
<dbReference type="PANTHER" id="PTHR33337:SF40">
    <property type="entry name" value="CENP-V_GFA DOMAIN-CONTAINING PROTEIN-RELATED"/>
    <property type="match status" value="1"/>
</dbReference>
<dbReference type="Proteomes" id="UP001178507">
    <property type="component" value="Unassembled WGS sequence"/>
</dbReference>
<comment type="caution">
    <text evidence="6">The sequence shown here is derived from an EMBL/GenBank/DDBJ whole genome shotgun (WGS) entry which is preliminary data.</text>
</comment>
<evidence type="ECO:0000313" key="7">
    <source>
        <dbReference type="Proteomes" id="UP001178507"/>
    </source>
</evidence>
<dbReference type="InterPro" id="IPR006913">
    <property type="entry name" value="CENP-V/GFA"/>
</dbReference>